<protein>
    <submittedName>
        <fullName evidence="3">Transposase, IS116/IS110/IS902</fullName>
    </submittedName>
</protein>
<reference evidence="3 4" key="1">
    <citation type="journal article" date="2013" name="Genome Announc.">
        <title>Draft Genome of the Marine Gammaproteobacterium Halomonas titanicae.</title>
        <authorList>
            <person name="Sanchez-Porro C."/>
            <person name="de la Haba R.R."/>
            <person name="Cruz-Hernandez N."/>
            <person name="Gonzalez J.M."/>
            <person name="Reyes-Guirao C."/>
            <person name="Navarro-Sampedro L."/>
            <person name="Carballo M."/>
            <person name="Ventosa A."/>
        </authorList>
    </citation>
    <scope>NUCLEOTIDE SEQUENCE [LARGE SCALE GENOMIC DNA]</scope>
    <source>
        <strain evidence="3 4">BH1</strain>
    </source>
</reference>
<dbReference type="InterPro" id="IPR003346">
    <property type="entry name" value="Transposase_20"/>
</dbReference>
<dbReference type="EMBL" id="AOPO01000004">
    <property type="protein sequence ID" value="ELY21735.1"/>
    <property type="molecule type" value="Genomic_DNA"/>
</dbReference>
<dbReference type="PANTHER" id="PTHR33055:SF15">
    <property type="entry name" value="TRANSPOSASE-RELATED"/>
    <property type="match status" value="1"/>
</dbReference>
<dbReference type="Proteomes" id="UP000011651">
    <property type="component" value="Unassembled WGS sequence"/>
</dbReference>
<dbReference type="Pfam" id="PF01548">
    <property type="entry name" value="DEDD_Tnp_IS110"/>
    <property type="match status" value="1"/>
</dbReference>
<gene>
    <name evidence="3" type="ORF">HALTITAN_1294</name>
</gene>
<dbReference type="GO" id="GO:0004803">
    <property type="term" value="F:transposase activity"/>
    <property type="evidence" value="ECO:0007669"/>
    <property type="project" value="InterPro"/>
</dbReference>
<proteinExistence type="predicted"/>
<dbReference type="NCBIfam" id="NF033542">
    <property type="entry name" value="transpos_IS110"/>
    <property type="match status" value="1"/>
</dbReference>
<evidence type="ECO:0000259" key="1">
    <source>
        <dbReference type="Pfam" id="PF01548"/>
    </source>
</evidence>
<feature type="domain" description="Transposase IS116/IS110/IS902 C-terminal" evidence="2">
    <location>
        <begin position="236"/>
        <end position="319"/>
    </location>
</feature>
<dbReference type="AlphaFoldDB" id="L9U9X9"/>
<accession>L9U9X9</accession>
<comment type="caution">
    <text evidence="3">The sequence shown here is derived from an EMBL/GenBank/DDBJ whole genome shotgun (WGS) entry which is preliminary data.</text>
</comment>
<name>L9U9X9_9GAMM</name>
<evidence type="ECO:0000313" key="3">
    <source>
        <dbReference type="EMBL" id="ELY21735.1"/>
    </source>
</evidence>
<feature type="domain" description="Transposase IS110-like N-terminal" evidence="1">
    <location>
        <begin position="27"/>
        <end position="165"/>
    </location>
</feature>
<dbReference type="GO" id="GO:0006313">
    <property type="term" value="P:DNA transposition"/>
    <property type="evidence" value="ECO:0007669"/>
    <property type="project" value="InterPro"/>
</dbReference>
<organism evidence="3 4">
    <name type="scientific">Vreelandella titanicae BH1</name>
    <dbReference type="NCBI Taxonomy" id="1204738"/>
    <lineage>
        <taxon>Bacteria</taxon>
        <taxon>Pseudomonadati</taxon>
        <taxon>Pseudomonadota</taxon>
        <taxon>Gammaproteobacteria</taxon>
        <taxon>Oceanospirillales</taxon>
        <taxon>Halomonadaceae</taxon>
        <taxon>Vreelandella</taxon>
    </lineage>
</organism>
<dbReference type="PANTHER" id="PTHR33055">
    <property type="entry name" value="TRANSPOSASE FOR INSERTION SEQUENCE ELEMENT IS1111A"/>
    <property type="match status" value="1"/>
</dbReference>
<dbReference type="Pfam" id="PF02371">
    <property type="entry name" value="Transposase_20"/>
    <property type="match status" value="1"/>
</dbReference>
<evidence type="ECO:0000259" key="2">
    <source>
        <dbReference type="Pfam" id="PF02371"/>
    </source>
</evidence>
<dbReference type="GO" id="GO:0003677">
    <property type="term" value="F:DNA binding"/>
    <property type="evidence" value="ECO:0007669"/>
    <property type="project" value="InterPro"/>
</dbReference>
<evidence type="ECO:0000313" key="4">
    <source>
        <dbReference type="Proteomes" id="UP000011651"/>
    </source>
</evidence>
<sequence>MAKLKRRPNLTGEDSINFYNSTHRHYCGIDLHARSLYVCILDQQGDTLLHKEIPAKPEPLLHLIEPYLDELIIGVECMHCWYWIADFCEDQGIAFILGHALYMKAIHGGKTKNDRVDSYKIAALIRGGNFPLAYAYPRRMRATRDLLRRRTGLVRHGADLKAHVVNTTSQYNLPPNKVNLKNVSAREQLGRTFDDPLVQRNIDLDMAVLECYHRELSQVEWLLEKQAKKHQPTYYHLLTTIPGVGRILALTILYEVGDIRRFESVQKFASYSRLIKCKAESAGKTYGTQGNKIGNAHLKWAFSEAAVLYLRGNPGAQKLLQRFQKRMSKAKALSALAHKLGRAVYFMLKNEKVFDEQRFLTS</sequence>
<dbReference type="PATRIC" id="fig|1204738.3.peg.1939"/>
<dbReference type="InterPro" id="IPR002525">
    <property type="entry name" value="Transp_IS110-like_N"/>
</dbReference>
<dbReference type="InterPro" id="IPR047650">
    <property type="entry name" value="Transpos_IS110"/>
</dbReference>